<evidence type="ECO:0000256" key="5">
    <source>
        <dbReference type="ARBA" id="ARBA00023002"/>
    </source>
</evidence>
<keyword evidence="5" id="KW-0560">Oxidoreductase</keyword>
<dbReference type="GO" id="GO:0005506">
    <property type="term" value="F:iron ion binding"/>
    <property type="evidence" value="ECO:0007669"/>
    <property type="project" value="InterPro"/>
</dbReference>
<dbReference type="InterPro" id="IPR050364">
    <property type="entry name" value="Cytochrome_P450_fung"/>
</dbReference>
<gene>
    <name evidence="8" type="ORF">D9757_007780</name>
</gene>
<evidence type="ECO:0000256" key="4">
    <source>
        <dbReference type="ARBA" id="ARBA00022723"/>
    </source>
</evidence>
<comment type="caution">
    <text evidence="8">The sequence shown here is derived from an EMBL/GenBank/DDBJ whole genome shotgun (WGS) entry which is preliminary data.</text>
</comment>
<dbReference type="Gene3D" id="1.10.630.10">
    <property type="entry name" value="Cytochrome P450"/>
    <property type="match status" value="1"/>
</dbReference>
<evidence type="ECO:0000256" key="2">
    <source>
        <dbReference type="ARBA" id="ARBA00010617"/>
    </source>
</evidence>
<name>A0A8H5HQ96_9AGAR</name>
<sequence length="268" mass="30080">MIMRTVYGYWLTGPEDPFLTNPLTAMANFSEAIASGVWLVDILPFVKYIPKWLPGTSFLSKSEQWKTIVMNTTYMPYEWSKEQILSGKSLEPNFSAPIFNQNNGVLEPDVEHTLIWSTSSVMRGGMDNNMSTIMTFILAMILYPDVQRKAQQEIFNVIGDSVLPSLSDKPFLPYVQSLVTEVYWWHPSMPLGFHYTDSTSFMIPDTLQIPYYTSVSCKEPSFPALSLHTPHLIPAHSNAAKVELLQQNTVLIAVLPYGAPSQAGATQS</sequence>
<dbReference type="Pfam" id="PF00067">
    <property type="entry name" value="p450"/>
    <property type="match status" value="1"/>
</dbReference>
<keyword evidence="3" id="KW-0349">Heme</keyword>
<evidence type="ECO:0000256" key="3">
    <source>
        <dbReference type="ARBA" id="ARBA00022617"/>
    </source>
</evidence>
<dbReference type="AlphaFoldDB" id="A0A8H5HQ96"/>
<dbReference type="PANTHER" id="PTHR46300">
    <property type="entry name" value="P450, PUTATIVE (EUROFUNG)-RELATED-RELATED"/>
    <property type="match status" value="1"/>
</dbReference>
<dbReference type="OrthoDB" id="2789670at2759"/>
<reference evidence="8 9" key="1">
    <citation type="journal article" date="2020" name="ISME J.">
        <title>Uncovering the hidden diversity of litter-decomposition mechanisms in mushroom-forming fungi.</title>
        <authorList>
            <person name="Floudas D."/>
            <person name="Bentzer J."/>
            <person name="Ahren D."/>
            <person name="Johansson T."/>
            <person name="Persson P."/>
            <person name="Tunlid A."/>
        </authorList>
    </citation>
    <scope>NUCLEOTIDE SEQUENCE [LARGE SCALE GENOMIC DNA]</scope>
    <source>
        <strain evidence="8 9">CBS 406.79</strain>
    </source>
</reference>
<evidence type="ECO:0000313" key="9">
    <source>
        <dbReference type="Proteomes" id="UP000518752"/>
    </source>
</evidence>
<dbReference type="InterPro" id="IPR001128">
    <property type="entry name" value="Cyt_P450"/>
</dbReference>
<dbReference type="Proteomes" id="UP000518752">
    <property type="component" value="Unassembled WGS sequence"/>
</dbReference>
<comment type="similarity">
    <text evidence="2">Belongs to the cytochrome P450 family.</text>
</comment>
<dbReference type="GO" id="GO:0004497">
    <property type="term" value="F:monooxygenase activity"/>
    <property type="evidence" value="ECO:0007669"/>
    <property type="project" value="UniProtKB-KW"/>
</dbReference>
<protein>
    <recommendedName>
        <fullName evidence="10">Cytochrome P450</fullName>
    </recommendedName>
</protein>
<comment type="cofactor">
    <cofactor evidence="1">
        <name>heme</name>
        <dbReference type="ChEBI" id="CHEBI:30413"/>
    </cofactor>
</comment>
<keyword evidence="6" id="KW-0408">Iron</keyword>
<dbReference type="InterPro" id="IPR036396">
    <property type="entry name" value="Cyt_P450_sf"/>
</dbReference>
<evidence type="ECO:0000256" key="1">
    <source>
        <dbReference type="ARBA" id="ARBA00001971"/>
    </source>
</evidence>
<evidence type="ECO:0000313" key="8">
    <source>
        <dbReference type="EMBL" id="KAF5387467.1"/>
    </source>
</evidence>
<keyword evidence="7" id="KW-0503">Monooxygenase</keyword>
<dbReference type="PANTHER" id="PTHR46300:SF7">
    <property type="entry name" value="P450, PUTATIVE (EUROFUNG)-RELATED"/>
    <property type="match status" value="1"/>
</dbReference>
<accession>A0A8H5HQ96</accession>
<keyword evidence="4" id="KW-0479">Metal-binding</keyword>
<dbReference type="EMBL" id="JAACJN010000032">
    <property type="protein sequence ID" value="KAF5387467.1"/>
    <property type="molecule type" value="Genomic_DNA"/>
</dbReference>
<dbReference type="GO" id="GO:0020037">
    <property type="term" value="F:heme binding"/>
    <property type="evidence" value="ECO:0007669"/>
    <property type="project" value="InterPro"/>
</dbReference>
<keyword evidence="9" id="KW-1185">Reference proteome</keyword>
<evidence type="ECO:0008006" key="10">
    <source>
        <dbReference type="Google" id="ProtNLM"/>
    </source>
</evidence>
<evidence type="ECO:0000256" key="7">
    <source>
        <dbReference type="ARBA" id="ARBA00023033"/>
    </source>
</evidence>
<proteinExistence type="inferred from homology"/>
<dbReference type="SUPFAM" id="SSF48264">
    <property type="entry name" value="Cytochrome P450"/>
    <property type="match status" value="1"/>
</dbReference>
<organism evidence="8 9">
    <name type="scientific">Collybiopsis confluens</name>
    <dbReference type="NCBI Taxonomy" id="2823264"/>
    <lineage>
        <taxon>Eukaryota</taxon>
        <taxon>Fungi</taxon>
        <taxon>Dikarya</taxon>
        <taxon>Basidiomycota</taxon>
        <taxon>Agaricomycotina</taxon>
        <taxon>Agaricomycetes</taxon>
        <taxon>Agaricomycetidae</taxon>
        <taxon>Agaricales</taxon>
        <taxon>Marasmiineae</taxon>
        <taxon>Omphalotaceae</taxon>
        <taxon>Collybiopsis</taxon>
    </lineage>
</organism>
<dbReference type="GO" id="GO:0016705">
    <property type="term" value="F:oxidoreductase activity, acting on paired donors, with incorporation or reduction of molecular oxygen"/>
    <property type="evidence" value="ECO:0007669"/>
    <property type="project" value="InterPro"/>
</dbReference>
<evidence type="ECO:0000256" key="6">
    <source>
        <dbReference type="ARBA" id="ARBA00023004"/>
    </source>
</evidence>